<organism evidence="2 3">
    <name type="scientific">Halomonas nitroreducens</name>
    <dbReference type="NCBI Taxonomy" id="447425"/>
    <lineage>
        <taxon>Bacteria</taxon>
        <taxon>Pseudomonadati</taxon>
        <taxon>Pseudomonadota</taxon>
        <taxon>Gammaproteobacteria</taxon>
        <taxon>Oceanospirillales</taxon>
        <taxon>Halomonadaceae</taxon>
        <taxon>Halomonas</taxon>
    </lineage>
</organism>
<evidence type="ECO:0000313" key="3">
    <source>
        <dbReference type="Proteomes" id="UP000267400"/>
    </source>
</evidence>
<dbReference type="GO" id="GO:0050660">
    <property type="term" value="F:flavin adenine dinucleotide binding"/>
    <property type="evidence" value="ECO:0007669"/>
    <property type="project" value="TreeGrafter"/>
</dbReference>
<evidence type="ECO:0000256" key="1">
    <source>
        <dbReference type="ARBA" id="ARBA00023002"/>
    </source>
</evidence>
<keyword evidence="3" id="KW-1185">Reference proteome</keyword>
<dbReference type="GO" id="GO:0004497">
    <property type="term" value="F:monooxygenase activity"/>
    <property type="evidence" value="ECO:0007669"/>
    <property type="project" value="TreeGrafter"/>
</dbReference>
<reference evidence="2 3" key="1">
    <citation type="submission" date="2018-12" db="EMBL/GenBank/DDBJ databases">
        <authorList>
            <person name="Yu L."/>
        </authorList>
    </citation>
    <scope>NUCLEOTIDE SEQUENCE [LARGE SCALE GENOMIC DNA]</scope>
    <source>
        <strain evidence="2 3">11S</strain>
    </source>
</reference>
<comment type="caution">
    <text evidence="2">The sequence shown here is derived from an EMBL/GenBank/DDBJ whole genome shotgun (WGS) entry which is preliminary data.</text>
</comment>
<protein>
    <submittedName>
        <fullName evidence="2">FAD-dependent oxidoreductase</fullName>
    </submittedName>
</protein>
<dbReference type="InterPro" id="IPR036188">
    <property type="entry name" value="FAD/NAD-bd_sf"/>
</dbReference>
<evidence type="ECO:0000313" key="2">
    <source>
        <dbReference type="EMBL" id="RTR06573.1"/>
    </source>
</evidence>
<sequence>MRGANLHCRARAVTVVVIGAGHAGLAMAHHLAARGIDHVLLERGEVANSWRHERWDSLRLLTPNWQCRLPGLGYAGPDPDGFMSMAELIALLEDYARRSATPIHPHTRVLSVRPGDGGYRVITDRGEWRCRALVLASGACNLPRLPPLAAALPPGIASLTLHDYRRPEALPEGGVLVVGASASGVQLADEIQRSGRPVTLAVGDHVRMPRGYRGRDVQWWLEAAGLLDQRHDEVEDLERARRLPSPQLVGSPERRTLCLGSLAALGVRLVGRLVGLRDGHLQFSGSLRAHCAAGDLKLGRLLDAFDTWAHEQGLDASLPVPTRYAPTPVPASPCLSLDLARGEIHTVVWATGYRPDYAWLHLPVFDRKGRLRHQGGVVEAPGVYAMGLPFMRRRKSSFLHGADDDALELSAHLAAYLAGTTGHRDARRPVQAL</sequence>
<dbReference type="PANTHER" id="PTHR43539:SF78">
    <property type="entry name" value="FLAVIN-CONTAINING MONOOXYGENASE"/>
    <property type="match status" value="1"/>
</dbReference>
<dbReference type="AlphaFoldDB" id="A0A3S0K5Y2"/>
<dbReference type="SUPFAM" id="SSF51905">
    <property type="entry name" value="FAD/NAD(P)-binding domain"/>
    <property type="match status" value="2"/>
</dbReference>
<dbReference type="PRINTS" id="PR00411">
    <property type="entry name" value="PNDRDTASEI"/>
</dbReference>
<dbReference type="OrthoDB" id="9773233at2"/>
<dbReference type="Pfam" id="PF13738">
    <property type="entry name" value="Pyr_redox_3"/>
    <property type="match status" value="1"/>
</dbReference>
<accession>A0A3S0K5Y2</accession>
<dbReference type="Proteomes" id="UP000267400">
    <property type="component" value="Unassembled WGS sequence"/>
</dbReference>
<dbReference type="Gene3D" id="3.50.50.60">
    <property type="entry name" value="FAD/NAD(P)-binding domain"/>
    <property type="match status" value="2"/>
</dbReference>
<dbReference type="PANTHER" id="PTHR43539">
    <property type="entry name" value="FLAVIN-BINDING MONOOXYGENASE-LIKE PROTEIN (AFU_ORTHOLOGUE AFUA_4G09220)"/>
    <property type="match status" value="1"/>
</dbReference>
<keyword evidence="1" id="KW-0560">Oxidoreductase</keyword>
<proteinExistence type="predicted"/>
<dbReference type="RefSeq" id="WP_126481122.1">
    <property type="nucleotide sequence ID" value="NZ_RXNS01000002.1"/>
</dbReference>
<name>A0A3S0K5Y2_9GAMM</name>
<dbReference type="InterPro" id="IPR050982">
    <property type="entry name" value="Auxin_biosynth/cation_transpt"/>
</dbReference>
<gene>
    <name evidence="2" type="ORF">EKG36_03650</name>
</gene>
<dbReference type="EMBL" id="RXNS01000002">
    <property type="protein sequence ID" value="RTR06573.1"/>
    <property type="molecule type" value="Genomic_DNA"/>
</dbReference>